<evidence type="ECO:0000256" key="1">
    <source>
        <dbReference type="SAM" id="MobiDB-lite"/>
    </source>
</evidence>
<evidence type="ECO:0000313" key="2">
    <source>
        <dbReference type="EMBL" id="MCY1013311.1"/>
    </source>
</evidence>
<feature type="region of interest" description="Disordered" evidence="1">
    <location>
        <begin position="189"/>
        <end position="212"/>
    </location>
</feature>
<dbReference type="RefSeq" id="WP_267777136.1">
    <property type="nucleotide sequence ID" value="NZ_JAPNKE010000002.1"/>
</dbReference>
<dbReference type="EMBL" id="JAPNKE010000002">
    <property type="protein sequence ID" value="MCY1013311.1"/>
    <property type="molecule type" value="Genomic_DNA"/>
</dbReference>
<evidence type="ECO:0000313" key="3">
    <source>
        <dbReference type="Proteomes" id="UP001150924"/>
    </source>
</evidence>
<comment type="caution">
    <text evidence="2">The sequence shown here is derived from an EMBL/GenBank/DDBJ whole genome shotgun (WGS) entry which is preliminary data.</text>
</comment>
<accession>A0A9X3F8C3</accession>
<sequence length="227" mass="24921">MTGLCDELRLLEAAAGFGAVDPSPLAPLATCTIVGPVRRDKLVMTLRGTEVVSDFTHVLALECARRLRRDRDTPVRLTTSQRVVRAQEIPKRPGDSHHFRLFTLATDDESESTASWADALIEHVRALRSGFDELTQEGYTFRRRSVRLLATAARSADRISEQLAPVEAVVCGPLDHRITTVCASRSSASRRTAASSRSPTAAPSSESPGWPPTAAWCSWRVDWAPSW</sequence>
<organism evidence="2 3">
    <name type="scientific">Nannocystis pusilla</name>
    <dbReference type="NCBI Taxonomy" id="889268"/>
    <lineage>
        <taxon>Bacteria</taxon>
        <taxon>Pseudomonadati</taxon>
        <taxon>Myxococcota</taxon>
        <taxon>Polyangia</taxon>
        <taxon>Nannocystales</taxon>
        <taxon>Nannocystaceae</taxon>
        <taxon>Nannocystis</taxon>
    </lineage>
</organism>
<dbReference type="AlphaFoldDB" id="A0A9X3F8C3"/>
<name>A0A9X3F8C3_9BACT</name>
<reference evidence="2" key="1">
    <citation type="submission" date="2022-11" db="EMBL/GenBank/DDBJ databases">
        <title>Minimal conservation of predation-associated metabolite biosynthetic gene clusters underscores biosynthetic potential of Myxococcota including descriptions for ten novel species: Archangium lansinium sp. nov., Myxococcus landrumus sp. nov., Nannocystis bai.</title>
        <authorList>
            <person name="Ahearne A."/>
            <person name="Stevens C."/>
            <person name="Phillips K."/>
        </authorList>
    </citation>
    <scope>NUCLEOTIDE SEQUENCE</scope>
    <source>
        <strain evidence="2">Na p29</strain>
    </source>
</reference>
<keyword evidence="3" id="KW-1185">Reference proteome</keyword>
<proteinExistence type="predicted"/>
<protein>
    <submittedName>
        <fullName evidence="2">Uncharacterized protein</fullName>
    </submittedName>
</protein>
<dbReference type="Proteomes" id="UP001150924">
    <property type="component" value="Unassembled WGS sequence"/>
</dbReference>
<gene>
    <name evidence="2" type="ORF">OV079_48845</name>
</gene>
<feature type="compositionally biased region" description="Low complexity" evidence="1">
    <location>
        <begin position="189"/>
        <end position="205"/>
    </location>
</feature>